<protein>
    <recommendedName>
        <fullName evidence="3">Asparagine synthetase domain-containing protein</fullName>
    </recommendedName>
</protein>
<proteinExistence type="predicted"/>
<dbReference type="EMBL" id="CYPU01000021">
    <property type="protein sequence ID" value="CUH47150.1"/>
    <property type="molecule type" value="Genomic_DNA"/>
</dbReference>
<dbReference type="RefSeq" id="WP_058276865.1">
    <property type="nucleotide sequence ID" value="NZ_CYPU01000021.1"/>
</dbReference>
<dbReference type="Proteomes" id="UP000050783">
    <property type="component" value="Unassembled WGS sequence"/>
</dbReference>
<dbReference type="GeneID" id="55492578"/>
<sequence>MILRIAVDTGTVIADDKLVDLGSNPTWRDLEDWLENLAGRFVIFSRLGREQRLYFDPTLEFSSFYDPKTGLIGSSPFMALDRPIAPGRYIRAEDVMSGATNFSLGFTADRDLRLVRPSHSLTLDRYQQHRHWPQSDAPFTADSDIDAVASEIVKRLGATVGALARSFRSAIPITGGYDSRALVASAKEHLEHVSAFYTRRINYLSSLDCLLAQKIGQKLGFEPKRIDGMKLAEEHGPSDELSLEEKLFGLRTGGHTSTMGYRELAAHEFLPDAEISMRGNVMDMNRANQWKGQDAFRFPHLVRRLRLRAPDGILPTVYWQREVMT</sequence>
<evidence type="ECO:0008006" key="3">
    <source>
        <dbReference type="Google" id="ProtNLM"/>
    </source>
</evidence>
<gene>
    <name evidence="1" type="ORF">RUA4292_01318</name>
</gene>
<evidence type="ECO:0000313" key="2">
    <source>
        <dbReference type="Proteomes" id="UP000050783"/>
    </source>
</evidence>
<dbReference type="AlphaFoldDB" id="A0A0P1EX86"/>
<name>A0A0P1EX86_9RHOB</name>
<accession>A0A0P1EX86</accession>
<evidence type="ECO:0000313" key="1">
    <source>
        <dbReference type="EMBL" id="CUH47150.1"/>
    </source>
</evidence>
<organism evidence="1 2">
    <name type="scientific">Ruegeria atlantica</name>
    <dbReference type="NCBI Taxonomy" id="81569"/>
    <lineage>
        <taxon>Bacteria</taxon>
        <taxon>Pseudomonadati</taxon>
        <taxon>Pseudomonadota</taxon>
        <taxon>Alphaproteobacteria</taxon>
        <taxon>Rhodobacterales</taxon>
        <taxon>Roseobacteraceae</taxon>
        <taxon>Ruegeria</taxon>
    </lineage>
</organism>
<dbReference type="OrthoDB" id="8335492at2"/>
<reference evidence="1 2" key="1">
    <citation type="submission" date="2015-09" db="EMBL/GenBank/DDBJ databases">
        <authorList>
            <consortium name="Swine Surveillance"/>
        </authorList>
    </citation>
    <scope>NUCLEOTIDE SEQUENCE [LARGE SCALE GENOMIC DNA]</scope>
    <source>
        <strain evidence="1 2">CECT 4292</strain>
    </source>
</reference>